<sequence>MIETLEGSRPGEATTAATAERNPSIGGSGLPAPVSLLQLPDGCHLFCRAGDRWSQAVSSDLLHWRHIPTTDHHLPADSGCVVADGADLVALLLHHGASDTSGSTSSVTMARSTDSGRTWHPEPGPVVEVCLPGAQSPVARPSDLRVIRDEAHDQWVMVVADGTGFTFLVSTDLTSWTATSVLDAARWHEGGALCHPDLLPLDLEGQTRWVLWWTSAASPRTNGSTTRYLVGDWDGGTFTPQRGSSQTGTPASDPVLRTDLGRDLYAPISVQDASGRRIMIAAVGNEDYADLTPGSTATPDDRPPTLATPRELRLVHTPAGPRLVSAPVTAPIGPDATSRTVADRPVTAASNPLSQLGGRALDAEIELEASAYDSAGSVTLQIRCDGQVHTDLVWRPAEGSLTLDRSESGATEFSPSFTAPSTEPGVPAEGLLRATSATVTTRWPQSCLGVMRRAWLRVVVNPSSVEVFSPDGLVAITSVIFPGPGATGLRLAATSGTARLVSATVHPIAAS</sequence>
<dbReference type="KEGG" id="aji:C0Z10_00940"/>
<keyword evidence="2 4" id="KW-0378">Hydrolase</keyword>
<evidence type="ECO:0000259" key="7">
    <source>
        <dbReference type="Pfam" id="PF08244"/>
    </source>
</evidence>
<reference evidence="9" key="1">
    <citation type="submission" date="2017-12" db="EMBL/GenBank/DDBJ databases">
        <title>Whole genome sequencing of Acidipropionibacterium jensenii strains JS279 and JS280.</title>
        <authorList>
            <person name="Deptula P."/>
            <person name="Laine P."/>
            <person name="Smolander O.-P."/>
            <person name="Paulin L."/>
            <person name="Auvinen P."/>
            <person name="Varmanen P."/>
        </authorList>
    </citation>
    <scope>NUCLEOTIDE SEQUENCE [LARGE SCALE GENOMIC DNA]</scope>
    <source>
        <strain evidence="9">JS280</strain>
    </source>
</reference>
<dbReference type="PANTHER" id="PTHR42800">
    <property type="entry name" value="EXOINULINASE INUD (AFU_ORTHOLOGUE AFUA_5G00480)"/>
    <property type="match status" value="1"/>
</dbReference>
<organism evidence="8 9">
    <name type="scientific">Acidipropionibacterium jensenii</name>
    <dbReference type="NCBI Taxonomy" id="1749"/>
    <lineage>
        <taxon>Bacteria</taxon>
        <taxon>Bacillati</taxon>
        <taxon>Actinomycetota</taxon>
        <taxon>Actinomycetes</taxon>
        <taxon>Propionibacteriales</taxon>
        <taxon>Propionibacteriaceae</taxon>
        <taxon>Acidipropionibacterium</taxon>
    </lineage>
</organism>
<dbReference type="GO" id="GO:0004575">
    <property type="term" value="F:sucrose alpha-glucosidase activity"/>
    <property type="evidence" value="ECO:0007669"/>
    <property type="project" value="TreeGrafter"/>
</dbReference>
<evidence type="ECO:0000313" key="9">
    <source>
        <dbReference type="Proteomes" id="UP000285875"/>
    </source>
</evidence>
<dbReference type="InterPro" id="IPR001362">
    <property type="entry name" value="Glyco_hydro_32"/>
</dbReference>
<dbReference type="GO" id="GO:0005737">
    <property type="term" value="C:cytoplasm"/>
    <property type="evidence" value="ECO:0007669"/>
    <property type="project" value="TreeGrafter"/>
</dbReference>
<feature type="compositionally biased region" description="Polar residues" evidence="5">
    <location>
        <begin position="102"/>
        <end position="116"/>
    </location>
</feature>
<evidence type="ECO:0000256" key="3">
    <source>
        <dbReference type="ARBA" id="ARBA00023295"/>
    </source>
</evidence>
<dbReference type="InterPro" id="IPR023296">
    <property type="entry name" value="Glyco_hydro_beta-prop_sf"/>
</dbReference>
<dbReference type="Gene3D" id="2.115.10.20">
    <property type="entry name" value="Glycosyl hydrolase domain, family 43"/>
    <property type="match status" value="1"/>
</dbReference>
<feature type="region of interest" description="Disordered" evidence="5">
    <location>
        <begin position="288"/>
        <end position="307"/>
    </location>
</feature>
<dbReference type="InterPro" id="IPR013189">
    <property type="entry name" value="Glyco_hydro_32_C"/>
</dbReference>
<dbReference type="EMBL" id="CP025570">
    <property type="protein sequence ID" value="AZZ38550.1"/>
    <property type="molecule type" value="Genomic_DNA"/>
</dbReference>
<protein>
    <recommendedName>
        <fullName evidence="10">Levanase</fullName>
    </recommendedName>
</protein>
<dbReference type="RefSeq" id="WP_097798155.1">
    <property type="nucleotide sequence ID" value="NZ_CP025570.1"/>
</dbReference>
<evidence type="ECO:0008006" key="10">
    <source>
        <dbReference type="Google" id="ProtNLM"/>
    </source>
</evidence>
<feature type="region of interest" description="Disordered" evidence="5">
    <location>
        <begin position="316"/>
        <end position="343"/>
    </location>
</feature>
<evidence type="ECO:0000256" key="4">
    <source>
        <dbReference type="RuleBase" id="RU362110"/>
    </source>
</evidence>
<dbReference type="Pfam" id="PF08244">
    <property type="entry name" value="Glyco_hydro_32C"/>
    <property type="match status" value="1"/>
</dbReference>
<feature type="region of interest" description="Disordered" evidence="5">
    <location>
        <begin position="102"/>
        <end position="123"/>
    </location>
</feature>
<evidence type="ECO:0000256" key="2">
    <source>
        <dbReference type="ARBA" id="ARBA00022801"/>
    </source>
</evidence>
<gene>
    <name evidence="8" type="ORF">C0Z10_00940</name>
</gene>
<dbReference type="SUPFAM" id="SSF75005">
    <property type="entry name" value="Arabinanase/levansucrase/invertase"/>
    <property type="match status" value="1"/>
</dbReference>
<feature type="domain" description="Glycosyl hydrolase family 32 C-terminal" evidence="7">
    <location>
        <begin position="347"/>
        <end position="506"/>
    </location>
</feature>
<feature type="domain" description="Glycosyl hydrolase family 32 N-terminal" evidence="6">
    <location>
        <begin position="52"/>
        <end position="326"/>
    </location>
</feature>
<dbReference type="InterPro" id="IPR013320">
    <property type="entry name" value="ConA-like_dom_sf"/>
</dbReference>
<feature type="region of interest" description="Disordered" evidence="5">
    <location>
        <begin position="232"/>
        <end position="258"/>
    </location>
</feature>
<evidence type="ECO:0000313" key="8">
    <source>
        <dbReference type="EMBL" id="AZZ38550.1"/>
    </source>
</evidence>
<dbReference type="Gene3D" id="2.60.120.560">
    <property type="entry name" value="Exo-inulinase, domain 1"/>
    <property type="match status" value="1"/>
</dbReference>
<dbReference type="GO" id="GO:0005987">
    <property type="term" value="P:sucrose catabolic process"/>
    <property type="evidence" value="ECO:0007669"/>
    <property type="project" value="TreeGrafter"/>
</dbReference>
<dbReference type="SMART" id="SM00640">
    <property type="entry name" value="Glyco_32"/>
    <property type="match status" value="1"/>
</dbReference>
<proteinExistence type="inferred from homology"/>
<dbReference type="InterPro" id="IPR013148">
    <property type="entry name" value="Glyco_hydro_32_N"/>
</dbReference>
<comment type="similarity">
    <text evidence="1 4">Belongs to the glycosyl hydrolase 32 family.</text>
</comment>
<feature type="compositionally biased region" description="Polar residues" evidence="5">
    <location>
        <begin position="238"/>
        <end position="250"/>
    </location>
</feature>
<dbReference type="Proteomes" id="UP000285875">
    <property type="component" value="Chromosome"/>
</dbReference>
<feature type="region of interest" description="Disordered" evidence="5">
    <location>
        <begin position="1"/>
        <end position="27"/>
    </location>
</feature>
<dbReference type="PANTHER" id="PTHR42800:SF1">
    <property type="entry name" value="EXOINULINASE INUD (AFU_ORTHOLOGUE AFUA_5G00480)"/>
    <property type="match status" value="1"/>
</dbReference>
<evidence type="ECO:0000256" key="1">
    <source>
        <dbReference type="ARBA" id="ARBA00009902"/>
    </source>
</evidence>
<accession>A0A3Q9UIT6</accession>
<dbReference type="Pfam" id="PF00251">
    <property type="entry name" value="Glyco_hydro_32N"/>
    <property type="match status" value="1"/>
</dbReference>
<evidence type="ECO:0000259" key="6">
    <source>
        <dbReference type="Pfam" id="PF00251"/>
    </source>
</evidence>
<feature type="compositionally biased region" description="Polar residues" evidence="5">
    <location>
        <begin position="408"/>
        <end position="421"/>
    </location>
</feature>
<keyword evidence="3 4" id="KW-0326">Glycosidase</keyword>
<evidence type="ECO:0000256" key="5">
    <source>
        <dbReference type="SAM" id="MobiDB-lite"/>
    </source>
</evidence>
<dbReference type="SUPFAM" id="SSF49899">
    <property type="entry name" value="Concanavalin A-like lectins/glucanases"/>
    <property type="match status" value="1"/>
</dbReference>
<dbReference type="AlphaFoldDB" id="A0A3Q9UIT6"/>
<feature type="region of interest" description="Disordered" evidence="5">
    <location>
        <begin position="404"/>
        <end position="426"/>
    </location>
</feature>
<name>A0A3Q9UIT6_9ACTN</name>